<dbReference type="OrthoDB" id="6507196at2"/>
<keyword evidence="2" id="KW-1185">Reference proteome</keyword>
<comment type="caution">
    <text evidence="1">The sequence shown here is derived from an EMBL/GenBank/DDBJ whole genome shotgun (WGS) entry which is preliminary data.</text>
</comment>
<dbReference type="Proteomes" id="UP000239181">
    <property type="component" value="Unassembled WGS sequence"/>
</dbReference>
<evidence type="ECO:0000313" key="2">
    <source>
        <dbReference type="Proteomes" id="UP000239181"/>
    </source>
</evidence>
<proteinExistence type="predicted"/>
<dbReference type="RefSeq" id="WP_105595051.1">
    <property type="nucleotide sequence ID" value="NZ_PDET01000022.1"/>
</dbReference>
<organism evidence="1 2">
    <name type="scientific">Pantoea coffeiphila</name>
    <dbReference type="NCBI Taxonomy" id="1465635"/>
    <lineage>
        <taxon>Bacteria</taxon>
        <taxon>Pseudomonadati</taxon>
        <taxon>Pseudomonadota</taxon>
        <taxon>Gammaproteobacteria</taxon>
        <taxon>Enterobacterales</taxon>
        <taxon>Erwiniaceae</taxon>
        <taxon>Pantoea</taxon>
    </lineage>
</organism>
<name>A0A2S9I5R0_9GAMM</name>
<reference evidence="1 2" key="1">
    <citation type="submission" date="2017-10" db="EMBL/GenBank/DDBJ databases">
        <title>Draft genome of two endophytic bacteria isolated from 'guarana' Paullinia cupana (Mart.) Ducke.</title>
        <authorList>
            <person name="Siqueira K.A."/>
            <person name="Liotti R.G."/>
            <person name="Mendes T.A."/>
            <person name="Soares M.A."/>
        </authorList>
    </citation>
    <scope>NUCLEOTIDE SEQUENCE [LARGE SCALE GENOMIC DNA]</scope>
    <source>
        <strain evidence="1 2">342</strain>
    </source>
</reference>
<protein>
    <submittedName>
        <fullName evidence="1">Uncharacterized protein</fullName>
    </submittedName>
</protein>
<sequence>MHPIPKLTAQRLAELPPGTPIRIGAQLVTFNGCSIRPNFKGEEQTFVDYTLPDGTPGSHFEYTVLDAGTEHLESVRCRYCGRFRHPEDVVKSTVKHWDRSERDDFCTDRECALRYQQSIRVPSHKRAAGLRIRGNR</sequence>
<accession>A0A2S9I5R0</accession>
<gene>
    <name evidence="1" type="ORF">CQW29_22875</name>
</gene>
<dbReference type="EMBL" id="PDET01000022">
    <property type="protein sequence ID" value="PRD13120.1"/>
    <property type="molecule type" value="Genomic_DNA"/>
</dbReference>
<dbReference type="AlphaFoldDB" id="A0A2S9I5R0"/>
<evidence type="ECO:0000313" key="1">
    <source>
        <dbReference type="EMBL" id="PRD13120.1"/>
    </source>
</evidence>